<keyword evidence="1" id="KW-0472">Membrane</keyword>
<keyword evidence="3" id="KW-1185">Reference proteome</keyword>
<protein>
    <submittedName>
        <fullName evidence="2">Uncharacterized protein</fullName>
    </submittedName>
</protein>
<dbReference type="EMBL" id="CP018092">
    <property type="protein sequence ID" value="ATS18652.1"/>
    <property type="molecule type" value="Genomic_DNA"/>
</dbReference>
<evidence type="ECO:0000313" key="3">
    <source>
        <dbReference type="Proteomes" id="UP000231057"/>
    </source>
</evidence>
<name>A0A2D2Q294_PARLV</name>
<feature type="transmembrane region" description="Helical" evidence="1">
    <location>
        <begin position="37"/>
        <end position="57"/>
    </location>
</feature>
<proteinExistence type="predicted"/>
<evidence type="ECO:0000313" key="2">
    <source>
        <dbReference type="EMBL" id="ATS18652.1"/>
    </source>
</evidence>
<gene>
    <name evidence="2" type="ORF">BRW62_07680</name>
</gene>
<dbReference type="OrthoDB" id="565296at2"/>
<sequence>MATSRNRRLLVPALILFWTMASLGVMGQLDLHPVLRYYGWTFTAQVAFLIFFVPTLWRQVTKKKRDSSL</sequence>
<dbReference type="RefSeq" id="WP_099798993.1">
    <property type="nucleotide sequence ID" value="NZ_CP018092.1"/>
</dbReference>
<keyword evidence="1" id="KW-0812">Transmembrane</keyword>
<organism evidence="2 3">
    <name type="scientific">Parathermosynechococcus lividus PCC 6715</name>
    <dbReference type="NCBI Taxonomy" id="1917166"/>
    <lineage>
        <taxon>Bacteria</taxon>
        <taxon>Bacillati</taxon>
        <taxon>Cyanobacteriota</taxon>
        <taxon>Cyanophyceae</taxon>
        <taxon>Acaryochloridales</taxon>
        <taxon>Thermosynechococcaceae</taxon>
        <taxon>Parathermosynechococcus</taxon>
    </lineage>
</organism>
<accession>A0A2D2Q294</accession>
<evidence type="ECO:0000256" key="1">
    <source>
        <dbReference type="SAM" id="Phobius"/>
    </source>
</evidence>
<dbReference type="KEGG" id="slw:BRW62_07680"/>
<reference evidence="3" key="2">
    <citation type="journal article" date="2022" name="Front. Microbiol.">
        <title>Comparative Genomic Analysis Revealed Distinct Molecular Components and Organization of CO2-Concentrating Mechanism in Thermophilic Cyanobacteria.</title>
        <authorList>
            <person name="Tang J."/>
            <person name="Zhou H."/>
            <person name="Yao D."/>
            <person name="Riaz S."/>
            <person name="You D."/>
            <person name="Klepacz-Smolka A."/>
            <person name="Daroch M."/>
        </authorList>
    </citation>
    <scope>NUCLEOTIDE SEQUENCE [LARGE SCALE GENOMIC DNA]</scope>
    <source>
        <strain evidence="3">PCC 6715</strain>
    </source>
</reference>
<dbReference type="Proteomes" id="UP000231057">
    <property type="component" value="Chromosome"/>
</dbReference>
<keyword evidence="1" id="KW-1133">Transmembrane helix</keyword>
<reference evidence="2 3" key="1">
    <citation type="submission" date="2016-11" db="EMBL/GenBank/DDBJ databases">
        <title>Complete genome sequence of thermophilic cyanobacteria strain Synechococcus sp. PCC6715.</title>
        <authorList>
            <person name="Tang J."/>
            <person name="Daroch M."/>
            <person name="Liang Y."/>
            <person name="Jiang D."/>
            <person name="Shah M."/>
        </authorList>
    </citation>
    <scope>NUCLEOTIDE SEQUENCE [LARGE SCALE GENOMIC DNA]</scope>
    <source>
        <strain evidence="2 3">PCC 6715</strain>
    </source>
</reference>
<dbReference type="AlphaFoldDB" id="A0A2D2Q294"/>